<feature type="transmembrane region" description="Helical" evidence="1">
    <location>
        <begin position="6"/>
        <end position="30"/>
    </location>
</feature>
<dbReference type="AlphaFoldDB" id="A0A016UC21"/>
<gene>
    <name evidence="2" type="primary">Acey_s0047.g1501</name>
    <name evidence="2" type="ORF">Y032_0047g1501</name>
</gene>
<name>A0A016UC21_9BILA</name>
<keyword evidence="1" id="KW-1133">Transmembrane helix</keyword>
<accession>A0A016UC21</accession>
<reference evidence="3" key="1">
    <citation type="journal article" date="2015" name="Nat. Genet.">
        <title>The genome and transcriptome of the zoonotic hookworm Ancylostoma ceylanicum identify infection-specific gene families.</title>
        <authorList>
            <person name="Schwarz E.M."/>
            <person name="Hu Y."/>
            <person name="Antoshechkin I."/>
            <person name="Miller M.M."/>
            <person name="Sternberg P.W."/>
            <person name="Aroian R.V."/>
        </authorList>
    </citation>
    <scope>NUCLEOTIDE SEQUENCE</scope>
    <source>
        <strain evidence="3">HY135</strain>
    </source>
</reference>
<protein>
    <submittedName>
        <fullName evidence="2">Uncharacterized protein</fullName>
    </submittedName>
</protein>
<keyword evidence="3" id="KW-1185">Reference proteome</keyword>
<evidence type="ECO:0000313" key="3">
    <source>
        <dbReference type="Proteomes" id="UP000024635"/>
    </source>
</evidence>
<comment type="caution">
    <text evidence="2">The sequence shown here is derived from an EMBL/GenBank/DDBJ whole genome shotgun (WGS) entry which is preliminary data.</text>
</comment>
<keyword evidence="1" id="KW-0812">Transmembrane</keyword>
<dbReference type="EMBL" id="JARK01001383">
    <property type="protein sequence ID" value="EYC12476.1"/>
    <property type="molecule type" value="Genomic_DNA"/>
</dbReference>
<organism evidence="2 3">
    <name type="scientific">Ancylostoma ceylanicum</name>
    <dbReference type="NCBI Taxonomy" id="53326"/>
    <lineage>
        <taxon>Eukaryota</taxon>
        <taxon>Metazoa</taxon>
        <taxon>Ecdysozoa</taxon>
        <taxon>Nematoda</taxon>
        <taxon>Chromadorea</taxon>
        <taxon>Rhabditida</taxon>
        <taxon>Rhabditina</taxon>
        <taxon>Rhabditomorpha</taxon>
        <taxon>Strongyloidea</taxon>
        <taxon>Ancylostomatidae</taxon>
        <taxon>Ancylostomatinae</taxon>
        <taxon>Ancylostoma</taxon>
    </lineage>
</organism>
<evidence type="ECO:0000313" key="2">
    <source>
        <dbReference type="EMBL" id="EYC12476.1"/>
    </source>
</evidence>
<dbReference type="Proteomes" id="UP000024635">
    <property type="component" value="Unassembled WGS sequence"/>
</dbReference>
<sequence length="94" mass="10722">MPIRLLFSHSCLAVSYVLVFLFTCAMYALVMIELQRREMAAQLGLHALVADGFHSFQLRLFKREGQLYTVHGVCNNDVEVPLLYAISSKKTEQE</sequence>
<evidence type="ECO:0000256" key="1">
    <source>
        <dbReference type="SAM" id="Phobius"/>
    </source>
</evidence>
<keyword evidence="1" id="KW-0472">Membrane</keyword>
<proteinExistence type="predicted"/>